<feature type="domain" description="Protein kinase" evidence="8">
    <location>
        <begin position="894"/>
        <end position="1181"/>
    </location>
</feature>
<keyword evidence="9" id="KW-0808">Transferase</keyword>
<accession>F2UP81</accession>
<dbReference type="STRING" id="946362.F2UP81"/>
<organism evidence="10">
    <name type="scientific">Salpingoeca rosetta (strain ATCC 50818 / BSB-021)</name>
    <dbReference type="NCBI Taxonomy" id="946362"/>
    <lineage>
        <taxon>Eukaryota</taxon>
        <taxon>Choanoflagellata</taxon>
        <taxon>Craspedida</taxon>
        <taxon>Salpingoecidae</taxon>
        <taxon>Salpingoeca</taxon>
    </lineage>
</organism>
<dbReference type="SMART" id="SM00369">
    <property type="entry name" value="LRR_TYP"/>
    <property type="match status" value="12"/>
</dbReference>
<dbReference type="Pfam" id="PF07714">
    <property type="entry name" value="PK_Tyr_Ser-Thr"/>
    <property type="match status" value="1"/>
</dbReference>
<dbReference type="EMBL" id="GL832986">
    <property type="protein sequence ID" value="EGD79436.1"/>
    <property type="molecule type" value="Genomic_DNA"/>
</dbReference>
<gene>
    <name evidence="9" type="ORF">PTSG_10000</name>
</gene>
<dbReference type="InterPro" id="IPR011009">
    <property type="entry name" value="Kinase-like_dom_sf"/>
</dbReference>
<feature type="transmembrane region" description="Helical" evidence="6">
    <location>
        <begin position="835"/>
        <end position="855"/>
    </location>
</feature>
<keyword evidence="6" id="KW-0812">Transmembrane</keyword>
<dbReference type="OMA" id="ALPRHCN"/>
<proteinExistence type="predicted"/>
<dbReference type="Gene3D" id="1.10.510.10">
    <property type="entry name" value="Transferase(Phosphotransferase) domain 1"/>
    <property type="match status" value="1"/>
</dbReference>
<keyword evidence="2" id="KW-0677">Repeat</keyword>
<protein>
    <submittedName>
        <fullName evidence="9">TKL protein kinase</fullName>
    </submittedName>
</protein>
<dbReference type="PANTHER" id="PTHR48056">
    <property type="entry name" value="LRR RECEPTOR-LIKE SERINE/THREONINE-PROTEIN KINASE-RELATED"/>
    <property type="match status" value="1"/>
</dbReference>
<dbReference type="SUPFAM" id="SSF52058">
    <property type="entry name" value="L domain-like"/>
    <property type="match status" value="1"/>
</dbReference>
<evidence type="ECO:0000256" key="4">
    <source>
        <dbReference type="ARBA" id="ARBA00022840"/>
    </source>
</evidence>
<dbReference type="PANTHER" id="PTHR48056:SF81">
    <property type="entry name" value="RECEPTOR PROTEIN-TYROSINE KINASE CEPR1"/>
    <property type="match status" value="1"/>
</dbReference>
<dbReference type="PROSITE" id="PS51450">
    <property type="entry name" value="LRR"/>
    <property type="match status" value="1"/>
</dbReference>
<feature type="signal peptide" evidence="7">
    <location>
        <begin position="1"/>
        <end position="45"/>
    </location>
</feature>
<dbReference type="GO" id="GO:0004672">
    <property type="term" value="F:protein kinase activity"/>
    <property type="evidence" value="ECO:0007669"/>
    <property type="project" value="InterPro"/>
</dbReference>
<dbReference type="GeneID" id="16069459"/>
<dbReference type="InParanoid" id="F2UP81"/>
<keyword evidence="3" id="KW-0547">Nucleotide-binding</keyword>
<feature type="chain" id="PRO_5003288748" evidence="7">
    <location>
        <begin position="46"/>
        <end position="1194"/>
    </location>
</feature>
<dbReference type="eggNOG" id="KOG0619">
    <property type="taxonomic scope" value="Eukaryota"/>
</dbReference>
<evidence type="ECO:0000313" key="9">
    <source>
        <dbReference type="EMBL" id="EGD79436.1"/>
    </source>
</evidence>
<dbReference type="GO" id="GO:0005524">
    <property type="term" value="F:ATP binding"/>
    <property type="evidence" value="ECO:0007669"/>
    <property type="project" value="UniProtKB-KW"/>
</dbReference>
<evidence type="ECO:0000256" key="7">
    <source>
        <dbReference type="SAM" id="SignalP"/>
    </source>
</evidence>
<keyword evidence="9" id="KW-0418">Kinase</keyword>
<keyword evidence="1" id="KW-0433">Leucine-rich repeat</keyword>
<dbReference type="AlphaFoldDB" id="F2UP81"/>
<dbReference type="InterPro" id="IPR000719">
    <property type="entry name" value="Prot_kinase_dom"/>
</dbReference>
<keyword evidence="7" id="KW-0732">Signal</keyword>
<dbReference type="InterPro" id="IPR050647">
    <property type="entry name" value="Plant_LRR-RLKs"/>
</dbReference>
<dbReference type="OrthoDB" id="676979at2759"/>
<reference evidence="9" key="1">
    <citation type="submission" date="2009-08" db="EMBL/GenBank/DDBJ databases">
        <title>Annotation of Salpingoeca rosetta.</title>
        <authorList>
            <consortium name="The Broad Institute Genome Sequencing Platform"/>
            <person name="Russ C."/>
            <person name="Cuomo C."/>
            <person name="Burger G."/>
            <person name="Gray M.W."/>
            <person name="Holland P.W.H."/>
            <person name="King N."/>
            <person name="Lang F.B.F."/>
            <person name="Roger A.J."/>
            <person name="Ruiz-Trillo I."/>
            <person name="Young S.K."/>
            <person name="Zeng Q."/>
            <person name="Gargeya S."/>
            <person name="Alvarado L."/>
            <person name="Berlin A."/>
            <person name="Chapman S.B."/>
            <person name="Chen Z."/>
            <person name="Freedman E."/>
            <person name="Gellesch M."/>
            <person name="Goldberg J."/>
            <person name="Griggs A."/>
            <person name="Gujja S."/>
            <person name="Heilman E."/>
            <person name="Heiman D."/>
            <person name="Howarth C."/>
            <person name="Mehta T."/>
            <person name="Neiman D."/>
            <person name="Pearson M."/>
            <person name="Roberts A."/>
            <person name="Saif S."/>
            <person name="Shea T."/>
            <person name="Shenoy N."/>
            <person name="Sisk P."/>
            <person name="Stolte C."/>
            <person name="Sykes S."/>
            <person name="White J."/>
            <person name="Yandava C."/>
            <person name="Haas B."/>
            <person name="Nusbaum C."/>
            <person name="Birren B."/>
        </authorList>
    </citation>
    <scope>NUCLEOTIDE SEQUENCE [LARGE SCALE GENOMIC DNA]</scope>
    <source>
        <strain evidence="9">ATCC 50818</strain>
    </source>
</reference>
<dbReference type="PROSITE" id="PS50011">
    <property type="entry name" value="PROTEIN_KINASE_DOM"/>
    <property type="match status" value="1"/>
</dbReference>
<evidence type="ECO:0000256" key="2">
    <source>
        <dbReference type="ARBA" id="ARBA00022737"/>
    </source>
</evidence>
<dbReference type="KEGG" id="sre:PTSG_10000"/>
<sequence>MVGLRLRHSLRHWCRQCRDDSPHLLAVLLALLAVLCVSNAPTTYAAAPSVQCTLSQLVAGVNCTERFDFGRVTLVITNDIPLDEPCPALPEEEEEGGNTPTPQTRARRILSNRVAGLDIDGTAAIGADADTIACALSATTTWKQLSRFELAGYQSSVLDLTVLLPAASNLKYLLLTDNSLTQVVNSNDVVFPSLEQLNLAGNALSTVPRVFHSMPKLTLVSFYKNRLRALDDAYGNPLSLAPTLNVLNLHTNFLGALPAHAFLNLTALNELYLDNNKLTTIHDDAFVGLTRLTTLSLDNNPLTTLPQRVIHNITTLTTLSIEALQLRTLPARAFARANALTSLDLTANLISNLTSDTFVGLSALEYLDLSANAITALAPGYFSPLTSLNNISLANNLITTLPTDTFAGLTKLLRVNLDRNRITQLPDTLLHAAANLSILGLAENGIGALPSDLLTSHTMLTGVRLQANRIPEVDVTGLTRLLNLVLHQNPLRTLTGVSTLLALRTLNINDHQLDEIDLHDVFHLSNLITLQVAADRGRSATHAAVDRQLYANSAWLREVQANMSGISTLDLRNLAIYDADLALFNETTLSSFGIGWSEMRNESFLQAITPSFNDVVQELFVTHTQIPEIRLPDTIEFGGIHVRNNPVLTSLVIPSDATYVNVSNCPQLQNFTARTVHTLDISGTRIRISPALCVTLGESSLFARNMLSFEHDAATTTALQEMMHRCLHRVQVLDMSDNGWLNRLDTVRAGTGDTIALTSSAVETASGTNLQFRPTIPIITIQRSPITCTLQLASIRTGSSSLSTVVGFSYVCSCSRGFHQAGDRCKPTRPPTLEITLGTVFAVVPLCFYLTRLLFRRRVRFLHEQKELKERLLQAEQADVLALEEARKIGYGEMHPLRRIAHGASGEVWEAEWDGITVALKVLRQNVGFFDAAQRQEFDTEVKFLQRTRHPNVVRFFGAGTTPTGLPFLVLEFVPFGSMRDLLRSDLADVLRKHLRLAFDVASGMAFIHSLDQLHRDLKSGNVLVSNRLRAKISDFGTIRQRLGAEPQPHAAAADVPYSQEVGGQTLQLALTAGVGTPLYMAPEALPGSEYDQKADVFSFGVLLWEIATQRTPDLIEQELPGYQGPMLATLAQLLGDGKRLQFPTKFEVGFPSWFQGLAEQCMHQQPHERPPFTEICHRLTSTSKVQDLHDSML</sequence>
<keyword evidence="10" id="KW-1185">Reference proteome</keyword>
<keyword evidence="4" id="KW-0067">ATP-binding</keyword>
<keyword evidence="6" id="KW-0472">Membrane</keyword>
<evidence type="ECO:0000313" key="10">
    <source>
        <dbReference type="Proteomes" id="UP000007799"/>
    </source>
</evidence>
<dbReference type="FunFam" id="3.80.10.10:FF:001164">
    <property type="entry name" value="GH01279p"/>
    <property type="match status" value="1"/>
</dbReference>
<dbReference type="Gene3D" id="3.80.10.10">
    <property type="entry name" value="Ribonuclease Inhibitor"/>
    <property type="match status" value="3"/>
</dbReference>
<dbReference type="InterPro" id="IPR001245">
    <property type="entry name" value="Ser-Thr/Tyr_kinase_cat_dom"/>
</dbReference>
<dbReference type="SUPFAM" id="SSF56112">
    <property type="entry name" value="Protein kinase-like (PK-like)"/>
    <property type="match status" value="1"/>
</dbReference>
<dbReference type="InterPro" id="IPR003591">
    <property type="entry name" value="Leu-rich_rpt_typical-subtyp"/>
</dbReference>
<evidence type="ECO:0000256" key="5">
    <source>
        <dbReference type="SAM" id="MobiDB-lite"/>
    </source>
</evidence>
<name>F2UP81_SALR5</name>
<dbReference type="InterPro" id="IPR032675">
    <property type="entry name" value="LRR_dom_sf"/>
</dbReference>
<evidence type="ECO:0000256" key="3">
    <source>
        <dbReference type="ARBA" id="ARBA00022741"/>
    </source>
</evidence>
<dbReference type="InterPro" id="IPR001611">
    <property type="entry name" value="Leu-rich_rpt"/>
</dbReference>
<keyword evidence="6" id="KW-1133">Transmembrane helix</keyword>
<dbReference type="Pfam" id="PF13855">
    <property type="entry name" value="LRR_8"/>
    <property type="match status" value="2"/>
</dbReference>
<dbReference type="RefSeq" id="XP_004988917.1">
    <property type="nucleotide sequence ID" value="XM_004988860.1"/>
</dbReference>
<dbReference type="Proteomes" id="UP000007799">
    <property type="component" value="Unassembled WGS sequence"/>
</dbReference>
<evidence type="ECO:0000259" key="8">
    <source>
        <dbReference type="PROSITE" id="PS50011"/>
    </source>
</evidence>
<evidence type="ECO:0000256" key="6">
    <source>
        <dbReference type="SAM" id="Phobius"/>
    </source>
</evidence>
<dbReference type="eggNOG" id="KOG0192">
    <property type="taxonomic scope" value="Eukaryota"/>
</dbReference>
<dbReference type="SMART" id="SM00220">
    <property type="entry name" value="S_TKc"/>
    <property type="match status" value="1"/>
</dbReference>
<feature type="region of interest" description="Disordered" evidence="5">
    <location>
        <begin position="85"/>
        <end position="104"/>
    </location>
</feature>
<evidence type="ECO:0000256" key="1">
    <source>
        <dbReference type="ARBA" id="ARBA00022614"/>
    </source>
</evidence>
<dbReference type="SMART" id="SM00365">
    <property type="entry name" value="LRR_SD22"/>
    <property type="match status" value="6"/>
</dbReference>